<dbReference type="STRING" id="237631.A0A0D1BVX2"/>
<dbReference type="GO" id="GO:0003725">
    <property type="term" value="F:double-stranded RNA binding"/>
    <property type="evidence" value="ECO:0000318"/>
    <property type="project" value="GO_Central"/>
</dbReference>
<dbReference type="eggNOG" id="KOG2777">
    <property type="taxonomic scope" value="Eukaryota"/>
</dbReference>
<dbReference type="GO" id="GO:0006382">
    <property type="term" value="P:adenosine to inosine editing"/>
    <property type="evidence" value="ECO:0000318"/>
    <property type="project" value="GO_Central"/>
</dbReference>
<dbReference type="PANTHER" id="PTHR10910">
    <property type="entry name" value="EUKARYOTE SPECIFIC DSRNA BINDING PROTEIN"/>
    <property type="match status" value="1"/>
</dbReference>
<proteinExistence type="predicted"/>
<dbReference type="GO" id="GO:0005730">
    <property type="term" value="C:nucleolus"/>
    <property type="evidence" value="ECO:0000318"/>
    <property type="project" value="GO_Central"/>
</dbReference>
<dbReference type="GO" id="GO:0008251">
    <property type="term" value="F:tRNA-specific adenosine deaminase activity"/>
    <property type="evidence" value="ECO:0000318"/>
    <property type="project" value="GO_Central"/>
</dbReference>
<evidence type="ECO:0000313" key="4">
    <source>
        <dbReference type="Proteomes" id="UP000000561"/>
    </source>
</evidence>
<feature type="region of interest" description="Disordered" evidence="1">
    <location>
        <begin position="554"/>
        <end position="584"/>
    </location>
</feature>
<feature type="region of interest" description="Disordered" evidence="1">
    <location>
        <begin position="394"/>
        <end position="413"/>
    </location>
</feature>
<accession>A0A0D1BVX2</accession>
<dbReference type="GO" id="GO:0005737">
    <property type="term" value="C:cytoplasm"/>
    <property type="evidence" value="ECO:0000318"/>
    <property type="project" value="GO_Central"/>
</dbReference>
<dbReference type="RefSeq" id="XP_011392240.1">
    <property type="nucleotide sequence ID" value="XM_011393938.1"/>
</dbReference>
<feature type="compositionally biased region" description="Low complexity" evidence="1">
    <location>
        <begin position="179"/>
        <end position="193"/>
    </location>
</feature>
<evidence type="ECO:0000256" key="1">
    <source>
        <dbReference type="SAM" id="MobiDB-lite"/>
    </source>
</evidence>
<organism evidence="3 4">
    <name type="scientific">Mycosarcoma maydis</name>
    <name type="common">Corn smut fungus</name>
    <name type="synonym">Ustilago maydis</name>
    <dbReference type="NCBI Taxonomy" id="5270"/>
    <lineage>
        <taxon>Eukaryota</taxon>
        <taxon>Fungi</taxon>
        <taxon>Dikarya</taxon>
        <taxon>Basidiomycota</taxon>
        <taxon>Ustilaginomycotina</taxon>
        <taxon>Ustilaginomycetes</taxon>
        <taxon>Ustilaginales</taxon>
        <taxon>Ustilaginaceae</taxon>
        <taxon>Mycosarcoma</taxon>
    </lineage>
</organism>
<dbReference type="GO" id="GO:0006396">
    <property type="term" value="P:RNA processing"/>
    <property type="evidence" value="ECO:0000318"/>
    <property type="project" value="GO_Central"/>
</dbReference>
<name>A0A0D1BVX2_MYCMD</name>
<dbReference type="AlphaFoldDB" id="A0A0D1BVX2"/>
<dbReference type="OMA" id="HPTRHIF"/>
<reference evidence="3 4" key="1">
    <citation type="journal article" date="2006" name="Nature">
        <title>Insights from the genome of the biotrophic fungal plant pathogen Ustilago maydis.</title>
        <authorList>
            <person name="Kamper J."/>
            <person name="Kahmann R."/>
            <person name="Bolker M."/>
            <person name="Ma L.J."/>
            <person name="Brefort T."/>
            <person name="Saville B.J."/>
            <person name="Banuett F."/>
            <person name="Kronstad J.W."/>
            <person name="Gold S.E."/>
            <person name="Muller O."/>
            <person name="Perlin M.H."/>
            <person name="Wosten H.A."/>
            <person name="de Vries R."/>
            <person name="Ruiz-Herrera J."/>
            <person name="Reynaga-Pena C.G."/>
            <person name="Snetselaar K."/>
            <person name="McCann M."/>
            <person name="Perez-Martin J."/>
            <person name="Feldbrugge M."/>
            <person name="Basse C.W."/>
            <person name="Steinberg G."/>
            <person name="Ibeas J.I."/>
            <person name="Holloman W."/>
            <person name="Guzman P."/>
            <person name="Farman M."/>
            <person name="Stajich J.E."/>
            <person name="Sentandreu R."/>
            <person name="Gonzalez-Prieto J.M."/>
            <person name="Kennell J.C."/>
            <person name="Molina L."/>
            <person name="Schirawski J."/>
            <person name="Mendoza-Mendoza A."/>
            <person name="Greilinger D."/>
            <person name="Munch K."/>
            <person name="Rossel N."/>
            <person name="Scherer M."/>
            <person name="Vranes M."/>
            <person name="Ladendorf O."/>
            <person name="Vincon V."/>
            <person name="Fuchs U."/>
            <person name="Sandrock B."/>
            <person name="Meng S."/>
            <person name="Ho E.C."/>
            <person name="Cahill M.J."/>
            <person name="Boyce K.J."/>
            <person name="Klose J."/>
            <person name="Klosterman S.J."/>
            <person name="Deelstra H.J."/>
            <person name="Ortiz-Castellanos L."/>
            <person name="Li W."/>
            <person name="Sanchez-Alonso P."/>
            <person name="Schreier P.H."/>
            <person name="Hauser-Hahn I."/>
            <person name="Vaupel M."/>
            <person name="Koopmann E."/>
            <person name="Friedrich G."/>
            <person name="Voss H."/>
            <person name="Schluter T."/>
            <person name="Margolis J."/>
            <person name="Platt D."/>
            <person name="Swimmer C."/>
            <person name="Gnirke A."/>
            <person name="Chen F."/>
            <person name="Vysotskaia V."/>
            <person name="Mannhaupt G."/>
            <person name="Guldener U."/>
            <person name="Munsterkotter M."/>
            <person name="Haase D."/>
            <person name="Oesterheld M."/>
            <person name="Mewes H.W."/>
            <person name="Mauceli E.W."/>
            <person name="DeCaprio D."/>
            <person name="Wade C.M."/>
            <person name="Butler J."/>
            <person name="Young S."/>
            <person name="Jaffe D.B."/>
            <person name="Calvo S."/>
            <person name="Nusbaum C."/>
            <person name="Galagan J."/>
            <person name="Birren B.W."/>
        </authorList>
    </citation>
    <scope>NUCLEOTIDE SEQUENCE [LARGE SCALE GENOMIC DNA]</scope>
    <source>
        <strain evidence="4">DSM 14603 / FGSC 9021 / UM521</strain>
    </source>
</reference>
<feature type="domain" description="A to I editase" evidence="2">
    <location>
        <begin position="65"/>
        <end position="353"/>
    </location>
</feature>
<dbReference type="Proteomes" id="UP000000561">
    <property type="component" value="Chromosome 20"/>
</dbReference>
<dbReference type="GeneID" id="23565654"/>
<sequence>MATHQSSLQVDHELIAHLALSAYHQLPPRGGKPGIKSNNRIEWTVLAAFILSYPATESRQYTLISLATGLKCLPFTLLPAHGDVLHDQHAEVLARRGARSWLLHRLEQEVDSGELKLFQEAEAKAGKRWRLSQGVRLHLYVSTLPCGDASSKLLDFQRAAQDVLAATPNAPTPTELLASDTQTSSSSSCTSSSIVRGRASSTHHLLPAASLRTKPGRPDSPPSISMSCSDKIALCNAPGIGMQGSLLSSLMEPIYIHSLTMCDHPTRHIFPAFPWTPPDQEIEFQEQARQALKHVLAQDCRRALQRARPIDDPHPIIVGWSTVAFVDSRESRLEFAWSTLSSSPVSDSHIADGKVPNMSQLKSCEPVSCPNSILYIRDSALQSKKGRVENLASGTKMGAPTRRTKSQIDGQLSEPLKPPARSWLCRLNFFQSFVAAYDSITGIAPPPERKSLLYRDAKQGAFGEGSKAYTTRKAELLGGTEDAQKRVQQFLAGARHATAIKATMPTNEVQNTIATREPGESDKLNAPAQDASVFTAWLRTPVALSQFDLRGHTAQAQAQAQPPCASAPTIGVPTSLIPHHGTEQ</sequence>
<dbReference type="Pfam" id="PF02137">
    <property type="entry name" value="A_deamin"/>
    <property type="match status" value="1"/>
</dbReference>
<evidence type="ECO:0000259" key="2">
    <source>
        <dbReference type="PROSITE" id="PS50141"/>
    </source>
</evidence>
<keyword evidence="4" id="KW-1185">Reference proteome</keyword>
<dbReference type="SMART" id="SM00552">
    <property type="entry name" value="ADEAMc"/>
    <property type="match status" value="1"/>
</dbReference>
<feature type="region of interest" description="Disordered" evidence="1">
    <location>
        <begin position="169"/>
        <end position="201"/>
    </location>
</feature>
<dbReference type="OrthoDB" id="10268011at2759"/>
<feature type="compositionally biased region" description="Low complexity" evidence="1">
    <location>
        <begin position="554"/>
        <end position="568"/>
    </location>
</feature>
<dbReference type="InterPro" id="IPR002466">
    <property type="entry name" value="A_deamin"/>
</dbReference>
<dbReference type="InParanoid" id="A0A0D1BVX2"/>
<protein>
    <recommendedName>
        <fullName evidence="2">A to I editase domain-containing protein</fullName>
    </recommendedName>
</protein>
<dbReference type="GO" id="GO:0003726">
    <property type="term" value="F:double-stranded RNA adenosine deaminase activity"/>
    <property type="evidence" value="ECO:0000318"/>
    <property type="project" value="GO_Central"/>
</dbReference>
<evidence type="ECO:0000313" key="3">
    <source>
        <dbReference type="EMBL" id="KIS66157.1"/>
    </source>
</evidence>
<gene>
    <name evidence="3" type="ORF">UMAG_05895</name>
</gene>
<dbReference type="PANTHER" id="PTHR10910:SF62">
    <property type="entry name" value="AT07585P-RELATED"/>
    <property type="match status" value="1"/>
</dbReference>
<dbReference type="PROSITE" id="PS50141">
    <property type="entry name" value="A_DEAMIN_EDITASE"/>
    <property type="match status" value="1"/>
</dbReference>
<dbReference type="EMBL" id="CM003159">
    <property type="protein sequence ID" value="KIS66157.1"/>
    <property type="molecule type" value="Genomic_DNA"/>
</dbReference>
<dbReference type="KEGG" id="uma:UMAG_05895"/>
<dbReference type="VEuPathDB" id="FungiDB:UMAG_05895"/>